<dbReference type="InterPro" id="IPR036047">
    <property type="entry name" value="F-box-like_dom_sf"/>
</dbReference>
<accession>A0ABU6RP39</accession>
<dbReference type="PROSITE" id="PS50181">
    <property type="entry name" value="FBOX"/>
    <property type="match status" value="1"/>
</dbReference>
<name>A0ABU6RP39_9FABA</name>
<evidence type="ECO:0000259" key="1">
    <source>
        <dbReference type="PROSITE" id="PS50181"/>
    </source>
</evidence>
<dbReference type="SMART" id="SM00256">
    <property type="entry name" value="FBOX"/>
    <property type="match status" value="1"/>
</dbReference>
<dbReference type="CDD" id="cd22157">
    <property type="entry name" value="F-box_AtFBW1-like"/>
    <property type="match status" value="1"/>
</dbReference>
<dbReference type="InterPro" id="IPR050796">
    <property type="entry name" value="SCF_F-box_component"/>
</dbReference>
<keyword evidence="3" id="KW-1185">Reference proteome</keyword>
<dbReference type="PANTHER" id="PTHR31672">
    <property type="entry name" value="BNACNNG10540D PROTEIN"/>
    <property type="match status" value="1"/>
</dbReference>
<dbReference type="PANTHER" id="PTHR31672:SF13">
    <property type="entry name" value="F-BOX PROTEIN CPR30-LIKE"/>
    <property type="match status" value="1"/>
</dbReference>
<reference evidence="2 3" key="1">
    <citation type="journal article" date="2023" name="Plants (Basel)">
        <title>Bridging the Gap: Combining Genomics and Transcriptomics Approaches to Understand Stylosanthes scabra, an Orphan Legume from the Brazilian Caatinga.</title>
        <authorList>
            <person name="Ferreira-Neto J.R.C."/>
            <person name="da Silva M.D."/>
            <person name="Binneck E."/>
            <person name="de Melo N.F."/>
            <person name="da Silva R.H."/>
            <person name="de Melo A.L.T.M."/>
            <person name="Pandolfi V."/>
            <person name="Bustamante F.O."/>
            <person name="Brasileiro-Vidal A.C."/>
            <person name="Benko-Iseppon A.M."/>
        </authorList>
    </citation>
    <scope>NUCLEOTIDE SEQUENCE [LARGE SCALE GENOMIC DNA]</scope>
    <source>
        <tissue evidence="2">Leaves</tissue>
    </source>
</reference>
<dbReference type="InterPro" id="IPR006527">
    <property type="entry name" value="F-box-assoc_dom_typ1"/>
</dbReference>
<dbReference type="Gene3D" id="1.20.1280.50">
    <property type="match status" value="1"/>
</dbReference>
<protein>
    <recommendedName>
        <fullName evidence="1">F-box domain-containing protein</fullName>
    </recommendedName>
</protein>
<comment type="caution">
    <text evidence="2">The sequence shown here is derived from an EMBL/GenBank/DDBJ whole genome shotgun (WGS) entry which is preliminary data.</text>
</comment>
<dbReference type="InterPro" id="IPR001810">
    <property type="entry name" value="F-box_dom"/>
</dbReference>
<gene>
    <name evidence="2" type="ORF">PIB30_072599</name>
</gene>
<evidence type="ECO:0000313" key="2">
    <source>
        <dbReference type="EMBL" id="MED6125861.1"/>
    </source>
</evidence>
<dbReference type="Pfam" id="PF00646">
    <property type="entry name" value="F-box"/>
    <property type="match status" value="1"/>
</dbReference>
<feature type="domain" description="F-box" evidence="1">
    <location>
        <begin position="5"/>
        <end position="55"/>
    </location>
</feature>
<evidence type="ECO:0000313" key="3">
    <source>
        <dbReference type="Proteomes" id="UP001341840"/>
    </source>
</evidence>
<dbReference type="Proteomes" id="UP001341840">
    <property type="component" value="Unassembled WGS sequence"/>
</dbReference>
<dbReference type="EMBL" id="JASCZI010031071">
    <property type="protein sequence ID" value="MED6125861.1"/>
    <property type="molecule type" value="Genomic_DNA"/>
</dbReference>
<sequence>MASSSKQKVSLPNDLVLNILSRLPVKSLKRFSCVQKSWANFLEDPHFIDMYYEDLTSKTRDSDSWLLLKQQLPNTFKSDLYLLSGESYKNRVKIGWTSPFQEDSGNIIIVGSCINGFGYDHVTDDYKILQNVVTNVVDYDYNIEENPHIRGESWQIYSVNNNCWRIIDLEMRFAVLPLGVCHAVYLNGVCHWLAFQR</sequence>
<dbReference type="SUPFAM" id="SSF81383">
    <property type="entry name" value="F-box domain"/>
    <property type="match status" value="1"/>
</dbReference>
<organism evidence="2 3">
    <name type="scientific">Stylosanthes scabra</name>
    <dbReference type="NCBI Taxonomy" id="79078"/>
    <lineage>
        <taxon>Eukaryota</taxon>
        <taxon>Viridiplantae</taxon>
        <taxon>Streptophyta</taxon>
        <taxon>Embryophyta</taxon>
        <taxon>Tracheophyta</taxon>
        <taxon>Spermatophyta</taxon>
        <taxon>Magnoliopsida</taxon>
        <taxon>eudicotyledons</taxon>
        <taxon>Gunneridae</taxon>
        <taxon>Pentapetalae</taxon>
        <taxon>rosids</taxon>
        <taxon>fabids</taxon>
        <taxon>Fabales</taxon>
        <taxon>Fabaceae</taxon>
        <taxon>Papilionoideae</taxon>
        <taxon>50 kb inversion clade</taxon>
        <taxon>dalbergioids sensu lato</taxon>
        <taxon>Dalbergieae</taxon>
        <taxon>Pterocarpus clade</taxon>
        <taxon>Stylosanthes</taxon>
    </lineage>
</organism>
<proteinExistence type="predicted"/>
<dbReference type="Pfam" id="PF07734">
    <property type="entry name" value="FBA_1"/>
    <property type="match status" value="1"/>
</dbReference>